<keyword evidence="3" id="KW-1185">Reference proteome</keyword>
<gene>
    <name evidence="2" type="primary">Klhl7</name>
    <name evidence="2" type="ORF">AWC38_SpisGene9060</name>
</gene>
<dbReference type="SUPFAM" id="SSF54695">
    <property type="entry name" value="POZ domain"/>
    <property type="match status" value="1"/>
</dbReference>
<dbReference type="EMBL" id="LSMT01000130">
    <property type="protein sequence ID" value="PFX26269.1"/>
    <property type="molecule type" value="Genomic_DNA"/>
</dbReference>
<comment type="caution">
    <text evidence="2">The sequence shown here is derived from an EMBL/GenBank/DDBJ whole genome shotgun (WGS) entry which is preliminary data.</text>
</comment>
<evidence type="ECO:0000313" key="2">
    <source>
        <dbReference type="EMBL" id="PFX26269.1"/>
    </source>
</evidence>
<proteinExistence type="predicted"/>
<name>A0A2B4SB01_STYPI</name>
<dbReference type="CDD" id="cd14733">
    <property type="entry name" value="BACK"/>
    <property type="match status" value="1"/>
</dbReference>
<reference evidence="3" key="1">
    <citation type="journal article" date="2017" name="bioRxiv">
        <title>Comparative analysis of the genomes of Stylophora pistillata and Acropora digitifera provides evidence for extensive differences between species of corals.</title>
        <authorList>
            <person name="Voolstra C.R."/>
            <person name="Li Y."/>
            <person name="Liew Y.J."/>
            <person name="Baumgarten S."/>
            <person name="Zoccola D."/>
            <person name="Flot J.-F."/>
            <person name="Tambutte S."/>
            <person name="Allemand D."/>
            <person name="Aranda M."/>
        </authorList>
    </citation>
    <scope>NUCLEOTIDE SEQUENCE [LARGE SCALE GENOMIC DNA]</scope>
</reference>
<dbReference type="InterPro" id="IPR011333">
    <property type="entry name" value="SKP1/BTB/POZ_sf"/>
</dbReference>
<dbReference type="CDD" id="cd18186">
    <property type="entry name" value="BTB_POZ_ZBTB_KLHL-like"/>
    <property type="match status" value="1"/>
</dbReference>
<dbReference type="PROSITE" id="PS50097">
    <property type="entry name" value="BTB"/>
    <property type="match status" value="1"/>
</dbReference>
<accession>A0A2B4SB01</accession>
<dbReference type="InterPro" id="IPR000210">
    <property type="entry name" value="BTB/POZ_dom"/>
</dbReference>
<feature type="domain" description="BTB" evidence="1">
    <location>
        <begin position="53"/>
        <end position="120"/>
    </location>
</feature>
<dbReference type="PANTHER" id="PTHR22744:SF17">
    <property type="entry name" value="BTB DOMAIN-CONTAINING PROTEIN"/>
    <property type="match status" value="1"/>
</dbReference>
<evidence type="ECO:0000313" key="3">
    <source>
        <dbReference type="Proteomes" id="UP000225706"/>
    </source>
</evidence>
<evidence type="ECO:0000259" key="1">
    <source>
        <dbReference type="PROSITE" id="PS50097"/>
    </source>
</evidence>
<organism evidence="2 3">
    <name type="scientific">Stylophora pistillata</name>
    <name type="common">Smooth cauliflower coral</name>
    <dbReference type="NCBI Taxonomy" id="50429"/>
    <lineage>
        <taxon>Eukaryota</taxon>
        <taxon>Metazoa</taxon>
        <taxon>Cnidaria</taxon>
        <taxon>Anthozoa</taxon>
        <taxon>Hexacorallia</taxon>
        <taxon>Scleractinia</taxon>
        <taxon>Astrocoeniina</taxon>
        <taxon>Pocilloporidae</taxon>
        <taxon>Stylophora</taxon>
    </lineage>
</organism>
<dbReference type="Pfam" id="PF00651">
    <property type="entry name" value="BTB"/>
    <property type="match status" value="1"/>
</dbReference>
<dbReference type="PANTHER" id="PTHR22744">
    <property type="entry name" value="HELIX LOOP HELIX PROTEIN 21-RELATED"/>
    <property type="match status" value="1"/>
</dbReference>
<dbReference type="AlphaFoldDB" id="A0A2B4SB01"/>
<dbReference type="Gene3D" id="3.30.710.10">
    <property type="entry name" value="Potassium Channel Kv1.1, Chain A"/>
    <property type="match status" value="1"/>
</dbReference>
<dbReference type="Proteomes" id="UP000225706">
    <property type="component" value="Unassembled WGS sequence"/>
</dbReference>
<protein>
    <submittedName>
        <fullName evidence="2">Kelch-like protein 7</fullName>
    </submittedName>
</protein>
<sequence length="332" mass="38565">MASSVTEETECKVENSAVDEVTACNSVSFDVTVQDAQEKEKVRHCFSEPWVDSDVILVVENEKFHVHRQILSLNSPVFEAMFKSQFKEATANEIPLPGKKPNEVLDFLLKVYGPHYTKTEVHITMGNVEHLLHLSDEYQVTEPIFKPCVKFLDEEPKTKENVMRILSLAELFNLEKVRQDCNDVLKGMSLETLSDTVQFQNIDRDKLQHFLTQRIEFLEGLLKEVYPQFIGLAECCMWLWGEANKGLAELCPIHYSDEKPATNLVDRFKECHKCRYILERIATRTCPKRRRGRFLDYSDTYGTYYTSRHRFDDKVSTIINKFSQVMTQSVKK</sequence>
<dbReference type="SMART" id="SM00225">
    <property type="entry name" value="BTB"/>
    <property type="match status" value="1"/>
</dbReference>
<dbReference type="OrthoDB" id="5976359at2759"/>